<dbReference type="GO" id="GO:0007062">
    <property type="term" value="P:sister chromatid cohesion"/>
    <property type="evidence" value="ECO:0007669"/>
    <property type="project" value="InterPro"/>
</dbReference>
<feature type="compositionally biased region" description="Basic and acidic residues" evidence="4">
    <location>
        <begin position="549"/>
        <end position="564"/>
    </location>
</feature>
<dbReference type="EMBL" id="CDMY01000670">
    <property type="protein sequence ID" value="CEM29315.1"/>
    <property type="molecule type" value="Genomic_DNA"/>
</dbReference>
<dbReference type="InterPro" id="IPR006909">
    <property type="entry name" value="Rad21/Rec8_C_eu"/>
</dbReference>
<dbReference type="OrthoDB" id="10071381at2759"/>
<evidence type="ECO:0000256" key="1">
    <source>
        <dbReference type="ARBA" id="ARBA00004123"/>
    </source>
</evidence>
<feature type="compositionally biased region" description="Low complexity" evidence="4">
    <location>
        <begin position="565"/>
        <end position="582"/>
    </location>
</feature>
<feature type="compositionally biased region" description="Basic and acidic residues" evidence="4">
    <location>
        <begin position="474"/>
        <end position="490"/>
    </location>
</feature>
<feature type="compositionally biased region" description="Basic residues" evidence="4">
    <location>
        <begin position="97"/>
        <end position="106"/>
    </location>
</feature>
<dbReference type="OMA" id="LMSADIM"/>
<accession>A0A0G4GHU6</accession>
<feature type="compositionally biased region" description="Basic residues" evidence="4">
    <location>
        <begin position="325"/>
        <end position="340"/>
    </location>
</feature>
<dbReference type="AlphaFoldDB" id="A0A0G4GHU6"/>
<evidence type="ECO:0000256" key="2">
    <source>
        <dbReference type="ARBA" id="ARBA00009870"/>
    </source>
</evidence>
<dbReference type="InterPro" id="IPR006910">
    <property type="entry name" value="Rad21_Rec8_N"/>
</dbReference>
<evidence type="ECO:0000256" key="3">
    <source>
        <dbReference type="ARBA" id="ARBA00023242"/>
    </source>
</evidence>
<dbReference type="VEuPathDB" id="CryptoDB:Vbra_22754"/>
<dbReference type="GO" id="GO:0003682">
    <property type="term" value="F:chromatin binding"/>
    <property type="evidence" value="ECO:0007669"/>
    <property type="project" value="TreeGrafter"/>
</dbReference>
<dbReference type="Pfam" id="PF04825">
    <property type="entry name" value="Rad21_Rec8_N"/>
    <property type="match status" value="1"/>
</dbReference>
<feature type="region of interest" description="Disordered" evidence="4">
    <location>
        <begin position="95"/>
        <end position="170"/>
    </location>
</feature>
<evidence type="ECO:0000313" key="7">
    <source>
        <dbReference type="EMBL" id="CEM29315.1"/>
    </source>
</evidence>
<name>A0A0G4GHU6_VITBC</name>
<feature type="compositionally biased region" description="Gly residues" evidence="4">
    <location>
        <begin position="342"/>
        <end position="351"/>
    </location>
</feature>
<keyword evidence="8" id="KW-1185">Reference proteome</keyword>
<feature type="domain" description="Rad21/Rec8-like protein N-terminal" evidence="6">
    <location>
        <begin position="1"/>
        <end position="96"/>
    </location>
</feature>
<dbReference type="InParanoid" id="A0A0G4GHU6"/>
<feature type="compositionally biased region" description="Low complexity" evidence="4">
    <location>
        <begin position="248"/>
        <end position="267"/>
    </location>
</feature>
<reference evidence="7 8" key="1">
    <citation type="submission" date="2014-11" db="EMBL/GenBank/DDBJ databases">
        <authorList>
            <person name="Zhu J."/>
            <person name="Qi W."/>
            <person name="Song R."/>
        </authorList>
    </citation>
    <scope>NUCLEOTIDE SEQUENCE [LARGE SCALE GENOMIC DNA]</scope>
</reference>
<feature type="region of interest" description="Disordered" evidence="4">
    <location>
        <begin position="466"/>
        <end position="525"/>
    </location>
</feature>
<sequence>MLGTAEILKKKGEFARIWLAGTGGLKRKCFTKKSVEGLSLSTHCDQLMQLDRELQLRTAGVLLNGIVLIFDRQCVYLETDVLDCLYKLKTTSESAARPRKNTKKSKGGLGDGDEGSDGLPAIGGMDPTQSHGGGLIGDPDEDIFGQPPEQPPLSPRGAAGGRHSINLNDDQYEFGGPPLLGGMGMFEDEFADHQHNDLHPDGQADIPMPAGFEDFSPAGDVGVGMGVGVGEDQQSAGGQGQDQDQDQQEQQQQQQGEGMDTDQQQQQHPEHPPEEPDEAFMNPETEAAFWRDMGIAADDPLTANQQQQHEGEGDGSSGGAGGQRGRSKGTKGKRGGRKAKGGTAGAGAGGGGEEDGDTGGEGVIANSEAKRGAKGKGGKLKKVFDVDKDTMLSDEVMEGWLHDTSDITVPRKSPDESEAMLRRMYEPFLLTAGLPLGKRLQMLMFGRYVCESSDWGSGPMFRFRRYKRRPRTDKKKESWQDRDRQRRATSEGEGVGDGVPPDFPEFVADHHHHQQQEEQQEEGGLDAEGIERVRGDNAAADADAIHMDVEQQERLTDDDHEAGRRPSMAGRAGRRSSLGGMRNNNDHDLDRDIAYPHDIDVGAAYVGMDTPADLQKLFEQQDDGVDGGLGGVLGAMAGESAANAAAEGPDGHPNGYDLLTIKMRQYVEHRIPNQQQQQQHDMVGGDGGGGGRPEVRFHEVFPPGRVSRGTAALAFYHTLVLITGGDLTARQDTPYNDIYLSKTVDMEV</sequence>
<dbReference type="GO" id="GO:0008278">
    <property type="term" value="C:cohesin complex"/>
    <property type="evidence" value="ECO:0007669"/>
    <property type="project" value="InterPro"/>
</dbReference>
<dbReference type="PANTHER" id="PTHR12585">
    <property type="entry name" value="SCC1 / RAD21 FAMILY MEMBER"/>
    <property type="match status" value="1"/>
</dbReference>
<protein>
    <recommendedName>
        <fullName evidence="9">Rad21/Rec8-like protein N-terminal domain-containing protein</fullName>
    </recommendedName>
</protein>
<dbReference type="GO" id="GO:1990414">
    <property type="term" value="P:replication-born double-strand break repair via sister chromatid exchange"/>
    <property type="evidence" value="ECO:0007669"/>
    <property type="project" value="TreeGrafter"/>
</dbReference>
<dbReference type="InterPro" id="IPR039781">
    <property type="entry name" value="Rad21/Rec8-like"/>
</dbReference>
<dbReference type="STRING" id="1169540.A0A0G4GHU6"/>
<evidence type="ECO:0000313" key="8">
    <source>
        <dbReference type="Proteomes" id="UP000041254"/>
    </source>
</evidence>
<dbReference type="GO" id="GO:0005634">
    <property type="term" value="C:nucleus"/>
    <property type="evidence" value="ECO:0007669"/>
    <property type="project" value="UniProtKB-SubCell"/>
</dbReference>
<dbReference type="Proteomes" id="UP000041254">
    <property type="component" value="Unassembled WGS sequence"/>
</dbReference>
<comment type="subcellular location">
    <subcellularLocation>
        <location evidence="1">Nucleus</location>
    </subcellularLocation>
</comment>
<feature type="compositionally biased region" description="Gly residues" evidence="4">
    <location>
        <begin position="314"/>
        <end position="324"/>
    </location>
</feature>
<organism evidence="7 8">
    <name type="scientific">Vitrella brassicaformis (strain CCMP3155)</name>
    <dbReference type="NCBI Taxonomy" id="1169540"/>
    <lineage>
        <taxon>Eukaryota</taxon>
        <taxon>Sar</taxon>
        <taxon>Alveolata</taxon>
        <taxon>Colpodellida</taxon>
        <taxon>Vitrellaceae</taxon>
        <taxon>Vitrella</taxon>
    </lineage>
</organism>
<dbReference type="SUPFAM" id="SSF46785">
    <property type="entry name" value="Winged helix' DNA-binding domain"/>
    <property type="match status" value="1"/>
</dbReference>
<feature type="region of interest" description="Disordered" evidence="4">
    <location>
        <begin position="214"/>
        <end position="378"/>
    </location>
</feature>
<keyword evidence="3" id="KW-0539">Nucleus</keyword>
<evidence type="ECO:0000256" key="4">
    <source>
        <dbReference type="SAM" id="MobiDB-lite"/>
    </source>
</evidence>
<gene>
    <name evidence="7" type="ORF">Vbra_22754</name>
</gene>
<feature type="region of interest" description="Disordered" evidence="4">
    <location>
        <begin position="549"/>
        <end position="589"/>
    </location>
</feature>
<evidence type="ECO:0000259" key="6">
    <source>
        <dbReference type="Pfam" id="PF04825"/>
    </source>
</evidence>
<dbReference type="Pfam" id="PF04824">
    <property type="entry name" value="Rad21_Rec8"/>
    <property type="match status" value="1"/>
</dbReference>
<evidence type="ECO:0008006" key="9">
    <source>
        <dbReference type="Google" id="ProtNLM"/>
    </source>
</evidence>
<feature type="domain" description="Rad21/Rec8-like protein C-terminal eukaryotic" evidence="5">
    <location>
        <begin position="707"/>
        <end position="742"/>
    </location>
</feature>
<proteinExistence type="inferred from homology"/>
<dbReference type="InterPro" id="IPR036390">
    <property type="entry name" value="WH_DNA-bd_sf"/>
</dbReference>
<evidence type="ECO:0000259" key="5">
    <source>
        <dbReference type="Pfam" id="PF04824"/>
    </source>
</evidence>
<dbReference type="PANTHER" id="PTHR12585:SF69">
    <property type="entry name" value="FI11703P"/>
    <property type="match status" value="1"/>
</dbReference>
<comment type="similarity">
    <text evidence="2">Belongs to the rad21 family.</text>
</comment>